<evidence type="ECO:0008006" key="2">
    <source>
        <dbReference type="Google" id="ProtNLM"/>
    </source>
</evidence>
<protein>
    <recommendedName>
        <fullName evidence="2">Glycosyltransferase 2-like domain-containing protein</fullName>
    </recommendedName>
</protein>
<gene>
    <name evidence="1" type="ORF">MNBD_NITROSPINAE04-206</name>
</gene>
<sequence>MKKVSLYLLVHDEPEGIKELTGTFRRQSESRFDVIALIPPDLSPPTKHMCEKVAKEIHVVEDGDAGSLINNLELSNNDDIVVVLDSGFMPSNQVWLKYLLEGFNEEECGIVIGRLAHDLYTNWFIQNDFKLAEENMKNGEIAPYYFQFGGFAVKTDILRKTPFPKGGINEFALRWMLLNPGPVRFEKNVVTACLDAISVDCFVSSYSRLSRETNGLGKPFRESLKLFFKGSGRDIALMWEKKMPFWIFFSLYLRFRQAKGFLFPPKII</sequence>
<proteinExistence type="predicted"/>
<accession>A0A3B1C109</accession>
<dbReference type="EMBL" id="UOGA01000255">
    <property type="protein sequence ID" value="VAX23889.1"/>
    <property type="molecule type" value="Genomic_DNA"/>
</dbReference>
<name>A0A3B1C109_9ZZZZ</name>
<dbReference type="AlphaFoldDB" id="A0A3B1C109"/>
<dbReference type="SUPFAM" id="SSF53448">
    <property type="entry name" value="Nucleotide-diphospho-sugar transferases"/>
    <property type="match status" value="1"/>
</dbReference>
<evidence type="ECO:0000313" key="1">
    <source>
        <dbReference type="EMBL" id="VAX23889.1"/>
    </source>
</evidence>
<reference evidence="1" key="1">
    <citation type="submission" date="2018-06" db="EMBL/GenBank/DDBJ databases">
        <authorList>
            <person name="Zhirakovskaya E."/>
        </authorList>
    </citation>
    <scope>NUCLEOTIDE SEQUENCE</scope>
</reference>
<dbReference type="InterPro" id="IPR029044">
    <property type="entry name" value="Nucleotide-diphossugar_trans"/>
</dbReference>
<organism evidence="1">
    <name type="scientific">hydrothermal vent metagenome</name>
    <dbReference type="NCBI Taxonomy" id="652676"/>
    <lineage>
        <taxon>unclassified sequences</taxon>
        <taxon>metagenomes</taxon>
        <taxon>ecological metagenomes</taxon>
    </lineage>
</organism>